<dbReference type="Pfam" id="PF03478">
    <property type="entry name" value="Beta-prop_KIB1-4"/>
    <property type="match status" value="1"/>
</dbReference>
<accession>A0AAV2D364</accession>
<evidence type="ECO:0000313" key="2">
    <source>
        <dbReference type="EMBL" id="CAL1363254.1"/>
    </source>
</evidence>
<sequence>MTTGGKASNSRRRDWPQLPDVLLDCIMPRLTKLRDVVSFQAVCKPWRQAAAVLALENNRPPGKFRQTLPWLMWRCKSKDCHRHRPGCHCFFDVTAEHNNTLVCRHMNVAGDGPSAYGRHTTPSTFGWLLRATEQQQRSLFLFNPFTGNQIPLPAQDDRSSPEWRSHVWAFAMSAEPTKTEEEVCILMICYVITTDRKQHRYVPSFCKIGEPRWRPIHLAAEVHECKLSGIMDMVFWRGRFHCVCLGGDILVCDLSAGIISWGFRPQVPIFRGREQMHHRCYLLVSPGEEELMLVVKTDDLSGYDQNQLYKFKVCKIDVDGKRWDEVANTGDYAVFVDSWKAVCVSAKDHPECRRNCVYHQTGIYDLGIKKNVPFFPFTEEEDHDLIVPAGWILPSNY</sequence>
<dbReference type="Gene3D" id="1.20.1280.50">
    <property type="match status" value="1"/>
</dbReference>
<dbReference type="SUPFAM" id="SSF81383">
    <property type="entry name" value="F-box domain"/>
    <property type="match status" value="1"/>
</dbReference>
<evidence type="ECO:0000259" key="1">
    <source>
        <dbReference type="Pfam" id="PF03478"/>
    </source>
</evidence>
<dbReference type="PANTHER" id="PTHR44259">
    <property type="entry name" value="OS07G0183000 PROTEIN-RELATED"/>
    <property type="match status" value="1"/>
</dbReference>
<dbReference type="CDD" id="cd09917">
    <property type="entry name" value="F-box_SF"/>
    <property type="match status" value="1"/>
</dbReference>
<dbReference type="InterPro" id="IPR050942">
    <property type="entry name" value="F-box_BR-signaling"/>
</dbReference>
<name>A0AAV2D364_9ROSI</name>
<keyword evidence="3" id="KW-1185">Reference proteome</keyword>
<organism evidence="2 3">
    <name type="scientific">Linum trigynum</name>
    <dbReference type="NCBI Taxonomy" id="586398"/>
    <lineage>
        <taxon>Eukaryota</taxon>
        <taxon>Viridiplantae</taxon>
        <taxon>Streptophyta</taxon>
        <taxon>Embryophyta</taxon>
        <taxon>Tracheophyta</taxon>
        <taxon>Spermatophyta</taxon>
        <taxon>Magnoliopsida</taxon>
        <taxon>eudicotyledons</taxon>
        <taxon>Gunneridae</taxon>
        <taxon>Pentapetalae</taxon>
        <taxon>rosids</taxon>
        <taxon>fabids</taxon>
        <taxon>Malpighiales</taxon>
        <taxon>Linaceae</taxon>
        <taxon>Linum</taxon>
    </lineage>
</organism>
<dbReference type="EMBL" id="OZ034814">
    <property type="protein sequence ID" value="CAL1363254.1"/>
    <property type="molecule type" value="Genomic_DNA"/>
</dbReference>
<dbReference type="InterPro" id="IPR036047">
    <property type="entry name" value="F-box-like_dom_sf"/>
</dbReference>
<evidence type="ECO:0000313" key="3">
    <source>
        <dbReference type="Proteomes" id="UP001497516"/>
    </source>
</evidence>
<dbReference type="Proteomes" id="UP001497516">
    <property type="component" value="Chromosome 10"/>
</dbReference>
<dbReference type="InterPro" id="IPR005174">
    <property type="entry name" value="KIB1-4_b-propeller"/>
</dbReference>
<reference evidence="2 3" key="1">
    <citation type="submission" date="2024-04" db="EMBL/GenBank/DDBJ databases">
        <authorList>
            <person name="Fracassetti M."/>
        </authorList>
    </citation>
    <scope>NUCLEOTIDE SEQUENCE [LARGE SCALE GENOMIC DNA]</scope>
</reference>
<protein>
    <recommendedName>
        <fullName evidence="1">KIB1-4 beta-propeller domain-containing protein</fullName>
    </recommendedName>
</protein>
<proteinExistence type="predicted"/>
<gene>
    <name evidence="2" type="ORF">LTRI10_LOCUS9837</name>
</gene>
<feature type="domain" description="KIB1-4 beta-propeller" evidence="1">
    <location>
        <begin position="115"/>
        <end position="360"/>
    </location>
</feature>
<dbReference type="AlphaFoldDB" id="A0AAV2D364"/>